<name>A0A9W6CN02_XANFL</name>
<dbReference type="EMBL" id="JAVDPY010000006">
    <property type="protein sequence ID" value="MDR6335073.1"/>
    <property type="molecule type" value="Genomic_DNA"/>
</dbReference>
<evidence type="ECO:0000313" key="4">
    <source>
        <dbReference type="Proteomes" id="UP001144397"/>
    </source>
</evidence>
<proteinExistence type="predicted"/>
<dbReference type="PANTHER" id="PTHR34853">
    <property type="match status" value="1"/>
</dbReference>
<evidence type="ECO:0000313" key="5">
    <source>
        <dbReference type="Proteomes" id="UP001245370"/>
    </source>
</evidence>
<keyword evidence="5" id="KW-1185">Reference proteome</keyword>
<dbReference type="GO" id="GO:0016042">
    <property type="term" value="P:lipid catabolic process"/>
    <property type="evidence" value="ECO:0007669"/>
    <property type="project" value="InterPro"/>
</dbReference>
<dbReference type="GO" id="GO:0004806">
    <property type="term" value="F:triacylglycerol lipase activity"/>
    <property type="evidence" value="ECO:0007669"/>
    <property type="project" value="InterPro"/>
</dbReference>
<dbReference type="PANTHER" id="PTHR34853:SF1">
    <property type="entry name" value="LIPASE 5"/>
    <property type="match status" value="1"/>
</dbReference>
<dbReference type="InterPro" id="IPR029058">
    <property type="entry name" value="AB_hydrolase_fold"/>
</dbReference>
<dbReference type="SUPFAM" id="SSF53474">
    <property type="entry name" value="alpha/beta-Hydrolases"/>
    <property type="match status" value="1"/>
</dbReference>
<dbReference type="EMBL" id="BSDO01000005">
    <property type="protein sequence ID" value="GLI23704.1"/>
    <property type="molecule type" value="Genomic_DNA"/>
</dbReference>
<dbReference type="GeneID" id="95764159"/>
<dbReference type="RefSeq" id="WP_281808557.1">
    <property type="nucleotide sequence ID" value="NZ_BSDO01000005.1"/>
</dbReference>
<dbReference type="PIRSF" id="PIRSF029171">
    <property type="entry name" value="Esterase_LipA"/>
    <property type="match status" value="1"/>
</dbReference>
<evidence type="ECO:0000256" key="1">
    <source>
        <dbReference type="SAM" id="SignalP"/>
    </source>
</evidence>
<reference evidence="3 5" key="2">
    <citation type="submission" date="2023-07" db="EMBL/GenBank/DDBJ databases">
        <title>Genomic Encyclopedia of Type Strains, Phase IV (KMG-IV): sequencing the most valuable type-strain genomes for metagenomic binning, comparative biology and taxonomic classification.</title>
        <authorList>
            <person name="Goeker M."/>
        </authorList>
    </citation>
    <scope>NUCLEOTIDE SEQUENCE [LARGE SCALE GENOMIC DNA]</scope>
    <source>
        <strain evidence="3 5">DSM 338</strain>
    </source>
</reference>
<accession>A0A9W6CN02</accession>
<sequence length="390" mass="39904">MRTGRCFALLLAVALWSSRALCADSFYAIPDGARQGPPGTLLKAEPVSPPPGAGAAYRIIYRSRNHAGRPVAISGLVALPPAGRTAGGRPLVAWGHGTSGVATGCAPSRNPPQAFARIGGLADLLAGGVIVAATDYGGLGEAGQHSYLLGTSEAHAMIDAVRAARRLPGADAGERYAAWGFSQGGHAALFTAATARAYAPELHLAGVAAAAAPTELRRLLRDDIGTLPGQVVASFAAWSWGQAYGLPLDGIVRPQAIGTVDGIAADCSLDPAGDVALGLSALGYAQTGFLRSAADRRPGWDQLIARNSNPDPRGVPVFFAQGSLDALVEPATTRDYVGRLCRAGTSVTYVEVPWASHGGVVKAVAPMAVSWLLARLSGAPVPNGCLRAGR</sequence>
<keyword evidence="1" id="KW-0732">Signal</keyword>
<organism evidence="2 4">
    <name type="scientific">Xanthobacter flavus</name>
    <dbReference type="NCBI Taxonomy" id="281"/>
    <lineage>
        <taxon>Bacteria</taxon>
        <taxon>Pseudomonadati</taxon>
        <taxon>Pseudomonadota</taxon>
        <taxon>Alphaproteobacteria</taxon>
        <taxon>Hyphomicrobiales</taxon>
        <taxon>Xanthobacteraceae</taxon>
        <taxon>Xanthobacter</taxon>
    </lineage>
</organism>
<feature type="signal peptide" evidence="1">
    <location>
        <begin position="1"/>
        <end position="22"/>
    </location>
</feature>
<evidence type="ECO:0000313" key="3">
    <source>
        <dbReference type="EMBL" id="MDR6335073.1"/>
    </source>
</evidence>
<dbReference type="Proteomes" id="UP001144397">
    <property type="component" value="Unassembled WGS sequence"/>
</dbReference>
<dbReference type="Proteomes" id="UP001245370">
    <property type="component" value="Unassembled WGS sequence"/>
</dbReference>
<gene>
    <name evidence="3" type="ORF">GGQ86_003563</name>
    <name evidence="2" type="ORF">XFLAVUS301_33780</name>
</gene>
<comment type="caution">
    <text evidence="2">The sequence shown here is derived from an EMBL/GenBank/DDBJ whole genome shotgun (WGS) entry which is preliminary data.</text>
</comment>
<evidence type="ECO:0000313" key="2">
    <source>
        <dbReference type="EMBL" id="GLI23704.1"/>
    </source>
</evidence>
<dbReference type="AlphaFoldDB" id="A0A9W6CN02"/>
<reference evidence="2" key="1">
    <citation type="submission" date="2022-12" db="EMBL/GenBank/DDBJ databases">
        <title>Reference genome sequencing for broad-spectrum identification of bacterial and archaeal isolates by mass spectrometry.</title>
        <authorList>
            <person name="Sekiguchi Y."/>
            <person name="Tourlousse D.M."/>
        </authorList>
    </citation>
    <scope>NUCLEOTIDE SEQUENCE</scope>
    <source>
        <strain evidence="2">301</strain>
    </source>
</reference>
<dbReference type="Gene3D" id="3.40.50.1820">
    <property type="entry name" value="alpha/beta hydrolase"/>
    <property type="match status" value="2"/>
</dbReference>
<dbReference type="Pfam" id="PF03583">
    <property type="entry name" value="LIP"/>
    <property type="match status" value="2"/>
</dbReference>
<feature type="chain" id="PRO_5040852751" evidence="1">
    <location>
        <begin position="23"/>
        <end position="390"/>
    </location>
</feature>
<protein>
    <submittedName>
        <fullName evidence="3">Esterase</fullName>
    </submittedName>
    <submittedName>
        <fullName evidence="2">Triacylglycerol lipase</fullName>
    </submittedName>
</protein>
<dbReference type="InterPro" id="IPR005152">
    <property type="entry name" value="Lipase_secreted"/>
</dbReference>